<proteinExistence type="predicted"/>
<organism evidence="2 3">
    <name type="scientific">Trichodelitschia bisporula</name>
    <dbReference type="NCBI Taxonomy" id="703511"/>
    <lineage>
        <taxon>Eukaryota</taxon>
        <taxon>Fungi</taxon>
        <taxon>Dikarya</taxon>
        <taxon>Ascomycota</taxon>
        <taxon>Pezizomycotina</taxon>
        <taxon>Dothideomycetes</taxon>
        <taxon>Dothideomycetes incertae sedis</taxon>
        <taxon>Phaeotrichales</taxon>
        <taxon>Phaeotrichaceae</taxon>
        <taxon>Trichodelitschia</taxon>
    </lineage>
</organism>
<feature type="region of interest" description="Disordered" evidence="1">
    <location>
        <begin position="1"/>
        <end position="77"/>
    </location>
</feature>
<name>A0A6G1IAJ2_9PEZI</name>
<evidence type="ECO:0000256" key="1">
    <source>
        <dbReference type="SAM" id="MobiDB-lite"/>
    </source>
</evidence>
<gene>
    <name evidence="2" type="ORF">EJ06DRAFT_545620</name>
</gene>
<dbReference type="Proteomes" id="UP000799640">
    <property type="component" value="Unassembled WGS sequence"/>
</dbReference>
<dbReference type="EMBL" id="ML996687">
    <property type="protein sequence ID" value="KAF2405005.1"/>
    <property type="molecule type" value="Genomic_DNA"/>
</dbReference>
<protein>
    <submittedName>
        <fullName evidence="2">Uncharacterized protein</fullName>
    </submittedName>
</protein>
<reference evidence="2" key="1">
    <citation type="journal article" date="2020" name="Stud. Mycol.">
        <title>101 Dothideomycetes genomes: a test case for predicting lifestyles and emergence of pathogens.</title>
        <authorList>
            <person name="Haridas S."/>
            <person name="Albert R."/>
            <person name="Binder M."/>
            <person name="Bloem J."/>
            <person name="Labutti K."/>
            <person name="Salamov A."/>
            <person name="Andreopoulos B."/>
            <person name="Baker S."/>
            <person name="Barry K."/>
            <person name="Bills G."/>
            <person name="Bluhm B."/>
            <person name="Cannon C."/>
            <person name="Castanera R."/>
            <person name="Culley D."/>
            <person name="Daum C."/>
            <person name="Ezra D."/>
            <person name="Gonzalez J."/>
            <person name="Henrissat B."/>
            <person name="Kuo A."/>
            <person name="Liang C."/>
            <person name="Lipzen A."/>
            <person name="Lutzoni F."/>
            <person name="Magnuson J."/>
            <person name="Mondo S."/>
            <person name="Nolan M."/>
            <person name="Ohm R."/>
            <person name="Pangilinan J."/>
            <person name="Park H.-J."/>
            <person name="Ramirez L."/>
            <person name="Alfaro M."/>
            <person name="Sun H."/>
            <person name="Tritt A."/>
            <person name="Yoshinaga Y."/>
            <person name="Zwiers L.-H."/>
            <person name="Turgeon B."/>
            <person name="Goodwin S."/>
            <person name="Spatafora J."/>
            <person name="Crous P."/>
            <person name="Grigoriev I."/>
        </authorList>
    </citation>
    <scope>NUCLEOTIDE SEQUENCE</scope>
    <source>
        <strain evidence="2">CBS 262.69</strain>
    </source>
</reference>
<sequence length="174" mass="18626">MERLLGSGLCRWRSPRNPPTTPRRHRGVDCMPRTSLEVPGSAGVMSRTDTRRVNGTYSRIPRPRSPTSQRNHLSLTGPPSRVVLRLKGRSNVVRHATATRKALRTNEPHGAPDPVVCFISPFGKDHASDTLLCIPGLNLQTQLLAVNGQGAATGALGAARSEAEGDPIAAGSEI</sequence>
<dbReference type="AlphaFoldDB" id="A0A6G1IAJ2"/>
<keyword evidence="3" id="KW-1185">Reference proteome</keyword>
<evidence type="ECO:0000313" key="3">
    <source>
        <dbReference type="Proteomes" id="UP000799640"/>
    </source>
</evidence>
<evidence type="ECO:0000313" key="2">
    <source>
        <dbReference type="EMBL" id="KAF2405005.1"/>
    </source>
</evidence>
<feature type="compositionally biased region" description="Polar residues" evidence="1">
    <location>
        <begin position="65"/>
        <end position="74"/>
    </location>
</feature>
<accession>A0A6G1IAJ2</accession>